<dbReference type="OrthoDB" id="7282653at2"/>
<organism evidence="1 2">
    <name type="scientific">Agrobacterium tumefaciens</name>
    <dbReference type="NCBI Taxonomy" id="358"/>
    <lineage>
        <taxon>Bacteria</taxon>
        <taxon>Pseudomonadati</taxon>
        <taxon>Pseudomonadota</taxon>
        <taxon>Alphaproteobacteria</taxon>
        <taxon>Hyphomicrobiales</taxon>
        <taxon>Rhizobiaceae</taxon>
        <taxon>Rhizobium/Agrobacterium group</taxon>
        <taxon>Agrobacterium</taxon>
        <taxon>Agrobacterium tumefaciens complex</taxon>
    </lineage>
</organism>
<dbReference type="AlphaFoldDB" id="A0A0D0JHV1"/>
<proteinExistence type="predicted"/>
<gene>
    <name evidence="1" type="ORF">RU07_01890</name>
</gene>
<dbReference type="SUPFAM" id="SSF51230">
    <property type="entry name" value="Single hybrid motif"/>
    <property type="match status" value="1"/>
</dbReference>
<dbReference type="EMBL" id="JXQV01000002">
    <property type="protein sequence ID" value="KIQ05597.1"/>
    <property type="molecule type" value="Genomic_DNA"/>
</dbReference>
<protein>
    <submittedName>
        <fullName evidence="1">Acetyl-COA carboxylase</fullName>
    </submittedName>
</protein>
<evidence type="ECO:0000313" key="2">
    <source>
        <dbReference type="Proteomes" id="UP000035017"/>
    </source>
</evidence>
<sequence>MSTLDLSDPATIAALTDALTAAGVDGLEITGRDGHLRIVIATNKSVQLDRAPVQNGHSAVLVKAPMAGIFCPSNSSANEPAPIPRKVSAMDVIGFLRIGPVLLPVAAGRLGLLTKQLAETNALVGFGDPLFEIEPTS</sequence>
<dbReference type="InterPro" id="IPR011053">
    <property type="entry name" value="Single_hybrid_motif"/>
</dbReference>
<name>A0A0D0JHV1_AGRTU</name>
<dbReference type="Proteomes" id="UP000035017">
    <property type="component" value="Unassembled WGS sequence"/>
</dbReference>
<accession>A0A0D0JHV1</accession>
<comment type="caution">
    <text evidence="1">The sequence shown here is derived from an EMBL/GenBank/DDBJ whole genome shotgun (WGS) entry which is preliminary data.</text>
</comment>
<evidence type="ECO:0000313" key="1">
    <source>
        <dbReference type="EMBL" id="KIQ05597.1"/>
    </source>
</evidence>
<reference evidence="1 2" key="1">
    <citation type="submission" date="2014-12" db="EMBL/GenBank/DDBJ databases">
        <title>16Stimator: statistical estimation of ribosomal gene copy numbers from draft genome assemblies.</title>
        <authorList>
            <person name="Perisin M.A."/>
            <person name="Vetter M."/>
            <person name="Gilbert J.A."/>
            <person name="Bergelson J."/>
        </authorList>
    </citation>
    <scope>NUCLEOTIDE SEQUENCE [LARGE SCALE GENOMIC DNA]</scope>
    <source>
        <strain evidence="1 2">MEJ076</strain>
    </source>
</reference>